<organism evidence="1 2">
    <name type="scientific">Acinetobacter lanii</name>
    <dbReference type="NCBI Taxonomy" id="2715163"/>
    <lineage>
        <taxon>Bacteria</taxon>
        <taxon>Pseudomonadati</taxon>
        <taxon>Pseudomonadota</taxon>
        <taxon>Gammaproteobacteria</taxon>
        <taxon>Moraxellales</taxon>
        <taxon>Moraxellaceae</taxon>
        <taxon>Acinetobacter</taxon>
    </lineage>
</organism>
<evidence type="ECO:0000313" key="2">
    <source>
        <dbReference type="Proteomes" id="UP000501939"/>
    </source>
</evidence>
<proteinExistence type="predicted"/>
<gene>
    <name evidence="1" type="ORF">G8D99_07510</name>
</gene>
<accession>A0A6G8S3Z3</accession>
<sequence>MMNLTLDINSGSLLINDTPFDYHNEKAYLTSIKQFGFDFYQKQMVVNDYHKYGGFDVIFFGNIFSVEFIYKDGELYSNSFIYNGLSEKAGFGATEFYQKKDRLKLRKDFKKVLGKSPEKKLKNRDLYIYDWGEVKVSLSNRDYYVFLNFDYY</sequence>
<keyword evidence="2" id="KW-1185">Reference proteome</keyword>
<reference evidence="1 2" key="1">
    <citation type="submission" date="2020-03" db="EMBL/GenBank/DDBJ databases">
        <authorList>
            <person name="Zhu W."/>
        </authorList>
    </citation>
    <scope>NUCLEOTIDE SEQUENCE [LARGE SCALE GENOMIC DNA]</scope>
    <source>
        <strain evidence="1 2">185</strain>
    </source>
</reference>
<dbReference type="Proteomes" id="UP000501939">
    <property type="component" value="Chromosome"/>
</dbReference>
<name>A0A6G8S3Z3_9GAMM</name>
<evidence type="ECO:0000313" key="1">
    <source>
        <dbReference type="EMBL" id="QIO08877.1"/>
    </source>
</evidence>
<dbReference type="EMBL" id="CP049916">
    <property type="protein sequence ID" value="QIO08877.1"/>
    <property type="molecule type" value="Genomic_DNA"/>
</dbReference>
<protein>
    <submittedName>
        <fullName evidence="1">Uncharacterized protein</fullName>
    </submittedName>
</protein>
<dbReference type="RefSeq" id="WP_166324016.1">
    <property type="nucleotide sequence ID" value="NZ_CP049916.1"/>
</dbReference>
<dbReference type="KEGG" id="alj:G8D99_07510"/>
<dbReference type="AlphaFoldDB" id="A0A6G8S3Z3"/>